<dbReference type="EMBL" id="PGCJ01000056">
    <property type="protein sequence ID" value="PLW53827.1"/>
    <property type="molecule type" value="Genomic_DNA"/>
</dbReference>
<feature type="compositionally biased region" description="Pro residues" evidence="1">
    <location>
        <begin position="284"/>
        <end position="297"/>
    </location>
</feature>
<keyword evidence="4" id="KW-1185">Reference proteome</keyword>
<feature type="compositionally biased region" description="Low complexity" evidence="1">
    <location>
        <begin position="273"/>
        <end position="283"/>
    </location>
</feature>
<gene>
    <name evidence="3" type="ORF">PCANC_03587</name>
    <name evidence="2" type="ORF">PCANC_26308</name>
</gene>
<evidence type="ECO:0000313" key="3">
    <source>
        <dbReference type="EMBL" id="PLW53827.1"/>
    </source>
</evidence>
<dbReference type="AlphaFoldDB" id="A0A2N5VUZ9"/>
<evidence type="ECO:0008006" key="5">
    <source>
        <dbReference type="Google" id="ProtNLM"/>
    </source>
</evidence>
<name>A0A2N5VUZ9_9BASI</name>
<dbReference type="OrthoDB" id="2193813at2759"/>
<reference evidence="3 4" key="1">
    <citation type="submission" date="2017-11" db="EMBL/GenBank/DDBJ databases">
        <title>De novo assembly and phasing of dikaryotic genomes from two isolates of Puccinia coronata f. sp. avenae, the causal agent of oat crown rust.</title>
        <authorList>
            <person name="Miller M.E."/>
            <person name="Zhang Y."/>
            <person name="Omidvar V."/>
            <person name="Sperschneider J."/>
            <person name="Schwessinger B."/>
            <person name="Raley C."/>
            <person name="Palmer J.M."/>
            <person name="Garnica D."/>
            <person name="Upadhyaya N."/>
            <person name="Rathjen J."/>
            <person name="Taylor J.M."/>
            <person name="Park R.F."/>
            <person name="Dodds P.N."/>
            <person name="Hirsch C.D."/>
            <person name="Kianian S.F."/>
            <person name="Figueroa M."/>
        </authorList>
    </citation>
    <scope>NUCLEOTIDE SEQUENCE [LARGE SCALE GENOMIC DNA]</scope>
    <source>
        <strain evidence="3">12NC29</strain>
    </source>
</reference>
<feature type="region of interest" description="Disordered" evidence="1">
    <location>
        <begin position="1"/>
        <end position="21"/>
    </location>
</feature>
<sequence>MDTHRTGRASSRQEPHQGIQMSPETARFGLLRLISLELGRAGFTHVEHRSLVEDLEGLVCGLVDGIVQLAYELAQLSNRSRPNVRDMIAACSDQGIEVHHLLDLLSHAPTPCDLGLDLEIPRARKDNPVDPTLDFLPSDPESDEEEQLQRSGADVHMAPPFALRPAAHKRHRLDSERIGGLPHLPLLPAKHAWIHTAFEPAPATVLPPKHLIRPSPPPAQPMTKLLTDEFLGSAGQDDPNTPACLGFLNRRIRDTRLVERSLTNLVQPSSALASYSSSSSSSSNPPPPVVPLPPSPPKLMLSDADIPIINFERDWYSSFQHPSH</sequence>
<comment type="caution">
    <text evidence="3">The sequence shown here is derived from an EMBL/GenBank/DDBJ whole genome shotgun (WGS) entry which is preliminary data.</text>
</comment>
<dbReference type="EMBL" id="PGCJ01001162">
    <property type="protein sequence ID" value="PLW08417.1"/>
    <property type="molecule type" value="Genomic_DNA"/>
</dbReference>
<proteinExistence type="predicted"/>
<evidence type="ECO:0000256" key="1">
    <source>
        <dbReference type="SAM" id="MobiDB-lite"/>
    </source>
</evidence>
<feature type="compositionally biased region" description="Basic and acidic residues" evidence="1">
    <location>
        <begin position="1"/>
        <end position="15"/>
    </location>
</feature>
<dbReference type="STRING" id="200324.A0A2N5VUZ9"/>
<organism evidence="3 4">
    <name type="scientific">Puccinia coronata f. sp. avenae</name>
    <dbReference type="NCBI Taxonomy" id="200324"/>
    <lineage>
        <taxon>Eukaryota</taxon>
        <taxon>Fungi</taxon>
        <taxon>Dikarya</taxon>
        <taxon>Basidiomycota</taxon>
        <taxon>Pucciniomycotina</taxon>
        <taxon>Pucciniomycetes</taxon>
        <taxon>Pucciniales</taxon>
        <taxon>Pucciniaceae</taxon>
        <taxon>Puccinia</taxon>
    </lineage>
</organism>
<feature type="region of interest" description="Disordered" evidence="1">
    <location>
        <begin position="123"/>
        <end position="152"/>
    </location>
</feature>
<dbReference type="Proteomes" id="UP000235388">
    <property type="component" value="Unassembled WGS sequence"/>
</dbReference>
<evidence type="ECO:0000313" key="4">
    <source>
        <dbReference type="Proteomes" id="UP000235388"/>
    </source>
</evidence>
<accession>A0A2N5VUZ9</accession>
<protein>
    <recommendedName>
        <fullName evidence="5">Transcription initiation factor TFIID subunit 8</fullName>
    </recommendedName>
</protein>
<feature type="region of interest" description="Disordered" evidence="1">
    <location>
        <begin position="273"/>
        <end position="297"/>
    </location>
</feature>
<dbReference type="CDD" id="cd00076">
    <property type="entry name" value="HFD_SF"/>
    <property type="match status" value="1"/>
</dbReference>
<evidence type="ECO:0000313" key="2">
    <source>
        <dbReference type="EMBL" id="PLW08417.1"/>
    </source>
</evidence>